<name>A0A2S9GVH9_9BURK</name>
<keyword evidence="1" id="KW-0812">Transmembrane</keyword>
<keyword evidence="3" id="KW-1185">Reference proteome</keyword>
<dbReference type="Proteomes" id="UP000237839">
    <property type="component" value="Unassembled WGS sequence"/>
</dbReference>
<keyword evidence="1" id="KW-0472">Membrane</keyword>
<reference evidence="2 3" key="1">
    <citation type="submission" date="2018-02" db="EMBL/GenBank/DDBJ databases">
        <title>Solimicrobium silvestre gen. nov., sp. nov., isolated from alpine forest soil.</title>
        <authorList>
            <person name="Margesin R."/>
            <person name="Albuquerque L."/>
            <person name="Zhang D.-C."/>
            <person name="Froufe H.J.C."/>
            <person name="Severino R."/>
            <person name="Roxo I."/>
            <person name="Egas C."/>
            <person name="Da Costa M.S."/>
        </authorList>
    </citation>
    <scope>NUCLEOTIDE SEQUENCE [LARGE SCALE GENOMIC DNA]</scope>
    <source>
        <strain evidence="2 3">S20-91</strain>
    </source>
</reference>
<dbReference type="AlphaFoldDB" id="A0A2S9GVH9"/>
<evidence type="ECO:0000313" key="2">
    <source>
        <dbReference type="EMBL" id="PRC91711.1"/>
    </source>
</evidence>
<sequence length="49" mass="5439">MFSPYEVPYQTTSALPDAINLGLYFFTVTAFALHTTVGVLQTNTQLQLD</sequence>
<evidence type="ECO:0000256" key="1">
    <source>
        <dbReference type="SAM" id="Phobius"/>
    </source>
</evidence>
<proteinExistence type="predicted"/>
<protein>
    <submittedName>
        <fullName evidence="2">Uncharacterized protein</fullName>
    </submittedName>
</protein>
<evidence type="ECO:0000313" key="3">
    <source>
        <dbReference type="Proteomes" id="UP000237839"/>
    </source>
</evidence>
<feature type="transmembrane region" description="Helical" evidence="1">
    <location>
        <begin position="21"/>
        <end position="40"/>
    </location>
</feature>
<dbReference type="EMBL" id="PUGF01000020">
    <property type="protein sequence ID" value="PRC91711.1"/>
    <property type="molecule type" value="Genomic_DNA"/>
</dbReference>
<organism evidence="2 3">
    <name type="scientific">Solimicrobium silvestre</name>
    <dbReference type="NCBI Taxonomy" id="2099400"/>
    <lineage>
        <taxon>Bacteria</taxon>
        <taxon>Pseudomonadati</taxon>
        <taxon>Pseudomonadota</taxon>
        <taxon>Betaproteobacteria</taxon>
        <taxon>Burkholderiales</taxon>
        <taxon>Oxalobacteraceae</taxon>
        <taxon>Solimicrobium</taxon>
    </lineage>
</organism>
<comment type="caution">
    <text evidence="2">The sequence shown here is derived from an EMBL/GenBank/DDBJ whole genome shotgun (WGS) entry which is preliminary data.</text>
</comment>
<keyword evidence="1" id="KW-1133">Transmembrane helix</keyword>
<accession>A0A2S9GVH9</accession>
<gene>
    <name evidence="2" type="ORF">S2091_3649</name>
</gene>